<feature type="region of interest" description="Disordered" evidence="1">
    <location>
        <begin position="177"/>
        <end position="295"/>
    </location>
</feature>
<feature type="compositionally biased region" description="Basic residues" evidence="1">
    <location>
        <begin position="248"/>
        <end position="262"/>
    </location>
</feature>
<proteinExistence type="predicted"/>
<dbReference type="OrthoDB" id="96345at2759"/>
<sequence>MLAMTTYAAPLPNKSKKPYKSWLKDGVAGGPCSMDILIQWLSVKANVAKWRGDEAERTPKKVLLENILDIMRQHGIHHRLAKDIASKISTLQSNYRTAREWNESEGKRLRDSGMEDDTIHEELVKRFPYWDALHSTFGPKALENSYQQGYQNHNHNSWPMSISSIMHKVDEEKLEQTERLNKDDTDDTDDLEVDEPPRLSLRRRRSSDDDSITSSLPHPPMVIRPMPRSFQPRHPDSLSPSSSTHHLPPPHKHPAGPHHHLHSPQQPSQSLQHSPQLPHQRQDPTSPSSPMSSPTVFADSLVQIAREKEAGRMKRSQDMLEFLREKRTEREHIILEKERTKRIKAKADLVKNMLDAGFSKDEITEQLDRV</sequence>
<dbReference type="EMBL" id="MCGT01000004">
    <property type="protein sequence ID" value="ORX60574.1"/>
    <property type="molecule type" value="Genomic_DNA"/>
</dbReference>
<evidence type="ECO:0000256" key="1">
    <source>
        <dbReference type="SAM" id="MobiDB-lite"/>
    </source>
</evidence>
<feature type="compositionally biased region" description="Acidic residues" evidence="1">
    <location>
        <begin position="184"/>
        <end position="194"/>
    </location>
</feature>
<dbReference type="PANTHER" id="PTHR33324:SF2">
    <property type="entry name" value="MYB_SANT-LIKE DNA-BINDING DOMAIN-CONTAINING PROTEIN"/>
    <property type="match status" value="1"/>
</dbReference>
<dbReference type="Proteomes" id="UP000242146">
    <property type="component" value="Unassembled WGS sequence"/>
</dbReference>
<dbReference type="STRING" id="101127.A0A1X2GSU4"/>
<dbReference type="AlphaFoldDB" id="A0A1X2GSU4"/>
<evidence type="ECO:0000313" key="2">
    <source>
        <dbReference type="EMBL" id="ORX60574.1"/>
    </source>
</evidence>
<name>A0A1X2GSU4_9FUNG</name>
<feature type="compositionally biased region" description="Low complexity" evidence="1">
    <location>
        <begin position="263"/>
        <end position="295"/>
    </location>
</feature>
<comment type="caution">
    <text evidence="2">The sequence shown here is derived from an EMBL/GenBank/DDBJ whole genome shotgun (WGS) entry which is preliminary data.</text>
</comment>
<evidence type="ECO:0000313" key="3">
    <source>
        <dbReference type="Proteomes" id="UP000242146"/>
    </source>
</evidence>
<accession>A0A1X2GSU4</accession>
<gene>
    <name evidence="2" type="ORF">DM01DRAFT_1300409</name>
</gene>
<keyword evidence="3" id="KW-1185">Reference proteome</keyword>
<organism evidence="2 3">
    <name type="scientific">Hesseltinella vesiculosa</name>
    <dbReference type="NCBI Taxonomy" id="101127"/>
    <lineage>
        <taxon>Eukaryota</taxon>
        <taxon>Fungi</taxon>
        <taxon>Fungi incertae sedis</taxon>
        <taxon>Mucoromycota</taxon>
        <taxon>Mucoromycotina</taxon>
        <taxon>Mucoromycetes</taxon>
        <taxon>Mucorales</taxon>
        <taxon>Cunninghamellaceae</taxon>
        <taxon>Hesseltinella</taxon>
    </lineage>
</organism>
<reference evidence="2 3" key="1">
    <citation type="submission" date="2016-07" db="EMBL/GenBank/DDBJ databases">
        <title>Pervasive Adenine N6-methylation of Active Genes in Fungi.</title>
        <authorList>
            <consortium name="DOE Joint Genome Institute"/>
            <person name="Mondo S.J."/>
            <person name="Dannebaum R.O."/>
            <person name="Kuo R.C."/>
            <person name="Labutti K."/>
            <person name="Haridas S."/>
            <person name="Kuo A."/>
            <person name="Salamov A."/>
            <person name="Ahrendt S.R."/>
            <person name="Lipzen A."/>
            <person name="Sullivan W."/>
            <person name="Andreopoulos W.B."/>
            <person name="Clum A."/>
            <person name="Lindquist E."/>
            <person name="Daum C."/>
            <person name="Ramamoorthy G.K."/>
            <person name="Gryganskyi A."/>
            <person name="Culley D."/>
            <person name="Magnuson J.K."/>
            <person name="James T.Y."/>
            <person name="O'Malley M.A."/>
            <person name="Stajich J.E."/>
            <person name="Spatafora J.W."/>
            <person name="Visel A."/>
            <person name="Grigoriev I.V."/>
        </authorList>
    </citation>
    <scope>NUCLEOTIDE SEQUENCE [LARGE SCALE GENOMIC DNA]</scope>
    <source>
        <strain evidence="2 3">NRRL 3301</strain>
    </source>
</reference>
<protein>
    <submittedName>
        <fullName evidence="2">Uncharacterized protein</fullName>
    </submittedName>
</protein>
<dbReference type="PANTHER" id="PTHR33324">
    <property type="entry name" value="EXPRESSED PROTEIN"/>
    <property type="match status" value="1"/>
</dbReference>
<feature type="compositionally biased region" description="Low complexity" evidence="1">
    <location>
        <begin position="237"/>
        <end position="246"/>
    </location>
</feature>